<gene>
    <name evidence="1" type="primary">lacA</name>
    <name evidence="3" type="ORF">C719_000047</name>
</gene>
<dbReference type="PATRIC" id="fig|562.7286.peg.2354"/>
<reference evidence="3 4" key="3">
    <citation type="submission" date="2018-08" db="EMBL/GenBank/DDBJ databases">
        <authorList>
            <consortium name="GenomeTrakr network: Whole genome sequencing for foodborne pathogen traceback"/>
        </authorList>
    </citation>
    <scope>NUCLEOTIDE SEQUENCE [LARGE SCALE GENOMIC DNA]</scope>
    <source>
        <strain evidence="3 4">AZ-TG73163</strain>
    </source>
</reference>
<dbReference type="RefSeq" id="WP_021557908.1">
    <property type="nucleotide sequence ID" value="NZ_BFWO01000004.1"/>
</dbReference>
<dbReference type="EMBL" id="AATJOC010000001">
    <property type="protein sequence ID" value="EFM0250933.1"/>
    <property type="molecule type" value="Genomic_DNA"/>
</dbReference>
<dbReference type="AlphaFoldDB" id="A0A0A8J6M0"/>
<dbReference type="EMBL" id="AB812056">
    <property type="protein sequence ID" value="BAQ01658.1"/>
    <property type="molecule type" value="Genomic_DNA"/>
</dbReference>
<keyword evidence="2" id="KW-0808">Transferase</keyword>
<protein>
    <submittedName>
        <fullName evidence="3">Acyltransferase</fullName>
    </submittedName>
    <submittedName>
        <fullName evidence="1">Galactoside O-acetyltransferase</fullName>
    </submittedName>
    <submittedName>
        <fullName evidence="2">Putative acetyltransferase</fullName>
    </submittedName>
</protein>
<keyword evidence="3" id="KW-0012">Acyltransferase</keyword>
<dbReference type="Proteomes" id="UP000527548">
    <property type="component" value="Unassembled WGS sequence"/>
</dbReference>
<evidence type="ECO:0000313" key="3">
    <source>
        <dbReference type="EMBL" id="EFM0250933.1"/>
    </source>
</evidence>
<dbReference type="Gene3D" id="2.160.10.10">
    <property type="entry name" value="Hexapeptide repeat proteins"/>
    <property type="match status" value="1"/>
</dbReference>
<dbReference type="PANTHER" id="PTHR23416:SF78">
    <property type="entry name" value="LIPOPOLYSACCHARIDE BIOSYNTHESIS O-ACETYL TRANSFERASE WBBJ-RELATED"/>
    <property type="match status" value="1"/>
</dbReference>
<reference evidence="1" key="2">
    <citation type="journal article" date="2016" name="PLoS ONE">
        <title>Comparison of O-Antigen Gene Clusters of All O-Serogroups of Escherichia coli and Proposal for Adopting a New Nomenclature for O-Typing.</title>
        <authorList>
            <person name="DebRoy C."/>
            <person name="Fratamico P.M."/>
            <person name="Yan X."/>
            <person name="Baranzoni G."/>
            <person name="Liu Y."/>
            <person name="Needleman D.S."/>
            <person name="Tebbs R."/>
            <person name="O'Connell C.D."/>
            <person name="Allred A."/>
            <person name="Swimley M."/>
            <person name="Mwangi M."/>
            <person name="Kapur V."/>
            <person name="Raygoza Garay J.A."/>
            <person name="Roberts E.L."/>
            <person name="Katani R."/>
        </authorList>
    </citation>
    <scope>NUCLEOTIDE SEQUENCE</scope>
    <source>
        <strain evidence="1">N 87</strain>
    </source>
</reference>
<dbReference type="CDD" id="cd04647">
    <property type="entry name" value="LbH_MAT_like"/>
    <property type="match status" value="1"/>
</dbReference>
<dbReference type="PANTHER" id="PTHR23416">
    <property type="entry name" value="SIALIC ACID SYNTHASE-RELATED"/>
    <property type="match status" value="1"/>
</dbReference>
<dbReference type="Pfam" id="PF00132">
    <property type="entry name" value="Hexapep"/>
    <property type="match status" value="1"/>
</dbReference>
<dbReference type="GO" id="GO:0016746">
    <property type="term" value="F:acyltransferase activity"/>
    <property type="evidence" value="ECO:0007669"/>
    <property type="project" value="UniProtKB-KW"/>
</dbReference>
<evidence type="ECO:0000313" key="1">
    <source>
        <dbReference type="EMBL" id="AIG62487.1"/>
    </source>
</evidence>
<dbReference type="SUPFAM" id="SSF51161">
    <property type="entry name" value="Trimeric LpxA-like enzymes"/>
    <property type="match status" value="1"/>
</dbReference>
<proteinExistence type="predicted"/>
<reference evidence="2" key="1">
    <citation type="journal article" date="2014" name="DNA Res.">
        <title>A complete view of the genetic diversity of the Escherichia coli O-antigen biosynthesis gene cluster.</title>
        <authorList>
            <person name="Iguchi A."/>
            <person name="Iyoda S."/>
            <person name="Kikuchi T."/>
            <person name="Ogura Y."/>
            <person name="Katsura K."/>
            <person name="Ohnishi M."/>
            <person name="Hayashi T."/>
            <person name="Thomson N.R."/>
        </authorList>
    </citation>
    <scope>NUCLEOTIDE SEQUENCE</scope>
    <source>
        <strain evidence="2">N87</strain>
    </source>
</reference>
<evidence type="ECO:0000313" key="2">
    <source>
        <dbReference type="EMBL" id="BAQ01658.1"/>
    </source>
</evidence>
<name>A0A0A8J6M0_ECOLX</name>
<accession>A0A0A8J6M0</accession>
<evidence type="ECO:0000313" key="4">
    <source>
        <dbReference type="Proteomes" id="UP000527548"/>
    </source>
</evidence>
<dbReference type="InterPro" id="IPR011004">
    <property type="entry name" value="Trimer_LpxA-like_sf"/>
</dbReference>
<organism evidence="2">
    <name type="scientific">Escherichia coli</name>
    <dbReference type="NCBI Taxonomy" id="562"/>
    <lineage>
        <taxon>Bacteria</taxon>
        <taxon>Pseudomonadati</taxon>
        <taxon>Pseudomonadota</taxon>
        <taxon>Gammaproteobacteria</taxon>
        <taxon>Enterobacterales</taxon>
        <taxon>Enterobacteriaceae</taxon>
        <taxon>Escherichia</taxon>
    </lineage>
</organism>
<sequence length="193" mass="20761">MLSKIYKYGLVASIIIFFSKLKNSIINSSYKRRFGIKNISIGPGGFISNSSRIYFSDNFYAGTNLWIENVKNKGIIVIGSNCRFSNNVHIACINRITIGKGVLIGSNVLITDHSHGKLVAEEKFISPYERTLFSKGEVIIGDNVWICDGVMILPGVTIGSGAIIAANSVVVSNIPSFTVAAGTPAKVIKCIGA</sequence>
<dbReference type="InterPro" id="IPR051159">
    <property type="entry name" value="Hexapeptide_acetyltransf"/>
</dbReference>
<dbReference type="EMBL" id="KJ755553">
    <property type="protein sequence ID" value="AIG62487.1"/>
    <property type="molecule type" value="Genomic_DNA"/>
</dbReference>
<dbReference type="InterPro" id="IPR001451">
    <property type="entry name" value="Hexapep"/>
</dbReference>